<organism evidence="2 3">
    <name type="scientific">Sorangium cellulosum</name>
    <name type="common">Polyangium cellulosum</name>
    <dbReference type="NCBI Taxonomy" id="56"/>
    <lineage>
        <taxon>Bacteria</taxon>
        <taxon>Pseudomonadati</taxon>
        <taxon>Myxococcota</taxon>
        <taxon>Polyangia</taxon>
        <taxon>Polyangiales</taxon>
        <taxon>Polyangiaceae</taxon>
        <taxon>Sorangium</taxon>
    </lineage>
</organism>
<proteinExistence type="predicted"/>
<dbReference type="RefSeq" id="WP_129350298.1">
    <property type="nucleotide sequence ID" value="NZ_CP012670.1"/>
</dbReference>
<dbReference type="CDD" id="cd02440">
    <property type="entry name" value="AdoMet_MTases"/>
    <property type="match status" value="1"/>
</dbReference>
<evidence type="ECO:0000313" key="2">
    <source>
        <dbReference type="EMBL" id="AUX24357.1"/>
    </source>
</evidence>
<dbReference type="OrthoDB" id="9792690at2"/>
<gene>
    <name evidence="2" type="ORF">SOCEGT47_048940</name>
</gene>
<dbReference type="GO" id="GO:0032259">
    <property type="term" value="P:methylation"/>
    <property type="evidence" value="ECO:0007669"/>
    <property type="project" value="UniProtKB-KW"/>
</dbReference>
<dbReference type="SUPFAM" id="SSF53335">
    <property type="entry name" value="S-adenosyl-L-methionine-dependent methyltransferases"/>
    <property type="match status" value="1"/>
</dbReference>
<reference evidence="2 3" key="1">
    <citation type="submission" date="2015-09" db="EMBL/GenBank/DDBJ databases">
        <title>Sorangium comparison.</title>
        <authorList>
            <person name="Zaburannyi N."/>
            <person name="Bunk B."/>
            <person name="Overmann J."/>
            <person name="Mueller R."/>
        </authorList>
    </citation>
    <scope>NUCLEOTIDE SEQUENCE [LARGE SCALE GENOMIC DNA]</scope>
    <source>
        <strain evidence="2 3">So ceGT47</strain>
    </source>
</reference>
<evidence type="ECO:0000259" key="1">
    <source>
        <dbReference type="Pfam" id="PF13847"/>
    </source>
</evidence>
<dbReference type="InterPro" id="IPR025714">
    <property type="entry name" value="Methyltranfer_dom"/>
</dbReference>
<dbReference type="Pfam" id="PF13847">
    <property type="entry name" value="Methyltransf_31"/>
    <property type="match status" value="1"/>
</dbReference>
<dbReference type="Gene3D" id="3.40.50.150">
    <property type="entry name" value="Vaccinia Virus protein VP39"/>
    <property type="match status" value="1"/>
</dbReference>
<dbReference type="AlphaFoldDB" id="A0A4P2Q4P4"/>
<keyword evidence="2" id="KW-0808">Transferase</keyword>
<dbReference type="PANTHER" id="PTHR42912">
    <property type="entry name" value="METHYLTRANSFERASE"/>
    <property type="match status" value="1"/>
</dbReference>
<accession>A0A4P2Q4P4</accession>
<dbReference type="EMBL" id="CP012670">
    <property type="protein sequence ID" value="AUX24357.1"/>
    <property type="molecule type" value="Genomic_DNA"/>
</dbReference>
<dbReference type="GO" id="GO:0008168">
    <property type="term" value="F:methyltransferase activity"/>
    <property type="evidence" value="ECO:0007669"/>
    <property type="project" value="UniProtKB-KW"/>
</dbReference>
<protein>
    <submittedName>
        <fullName evidence="2">Type 12 methyltransferase</fullName>
    </submittedName>
</protein>
<dbReference type="Proteomes" id="UP000295781">
    <property type="component" value="Chromosome"/>
</dbReference>
<dbReference type="InterPro" id="IPR050508">
    <property type="entry name" value="Methyltransf_Superfamily"/>
</dbReference>
<keyword evidence="2" id="KW-0489">Methyltransferase</keyword>
<sequence length="265" mass="28460">MAQQHQSSGAVLDRRTLANDHRRLAGLLRPGLSVLDIGCGTGGITRGIAEAVQPGGAVLGLDRDAGHIARASARFAGQAGLSFACGDVLTLDAEARFDVVTAARTLQWVPRLDEALARMARAAKPGGTIVVLDYSHERLRWQPEPPASMTRFYAAFLAWRAGLGMENSLADTLAERFAAHGLADVRVTNQDEAARRGDPGFEAALEIWLHVIDACGPAMIAAGALSELERDEARRDYPGWCRASAEEQRMVLRAVEGTRPRRASA</sequence>
<name>A0A4P2Q4P4_SORCE</name>
<evidence type="ECO:0000313" key="3">
    <source>
        <dbReference type="Proteomes" id="UP000295781"/>
    </source>
</evidence>
<feature type="domain" description="Methyltransferase" evidence="1">
    <location>
        <begin position="30"/>
        <end position="138"/>
    </location>
</feature>
<dbReference type="InterPro" id="IPR029063">
    <property type="entry name" value="SAM-dependent_MTases_sf"/>
</dbReference>